<organism evidence="12 13">
    <name type="scientific">Mytilus coruscus</name>
    <name type="common">Sea mussel</name>
    <dbReference type="NCBI Taxonomy" id="42192"/>
    <lineage>
        <taxon>Eukaryota</taxon>
        <taxon>Metazoa</taxon>
        <taxon>Spiralia</taxon>
        <taxon>Lophotrochozoa</taxon>
        <taxon>Mollusca</taxon>
        <taxon>Bivalvia</taxon>
        <taxon>Autobranchia</taxon>
        <taxon>Pteriomorphia</taxon>
        <taxon>Mytilida</taxon>
        <taxon>Mytiloidea</taxon>
        <taxon>Mytilidae</taxon>
        <taxon>Mytilinae</taxon>
        <taxon>Mytilus</taxon>
    </lineage>
</organism>
<keyword evidence="2 9" id="KW-0227">DNA damage</keyword>
<dbReference type="PANTHER" id="PTHR47642:SF5">
    <property type="entry name" value="ATP-DEPENDENT DNA HELICASE"/>
    <property type="match status" value="1"/>
</dbReference>
<keyword evidence="6" id="KW-0238">DNA-binding</keyword>
<reference evidence="12 13" key="1">
    <citation type="submission" date="2020-06" db="EMBL/GenBank/DDBJ databases">
        <authorList>
            <person name="Li R."/>
            <person name="Bekaert M."/>
        </authorList>
    </citation>
    <scope>NUCLEOTIDE SEQUENCE [LARGE SCALE GENOMIC DNA]</scope>
    <source>
        <strain evidence="13">wild</strain>
    </source>
</reference>
<dbReference type="Pfam" id="PF05970">
    <property type="entry name" value="PIF1"/>
    <property type="match status" value="1"/>
</dbReference>
<feature type="domain" description="DNA helicase Pif1-like 2B" evidence="11">
    <location>
        <begin position="246"/>
        <end position="274"/>
    </location>
</feature>
<evidence type="ECO:0000256" key="4">
    <source>
        <dbReference type="ARBA" id="ARBA00022806"/>
    </source>
</evidence>
<name>A0A6J8BJ25_MYTCO</name>
<gene>
    <name evidence="12" type="ORF">MCOR_19413</name>
</gene>
<dbReference type="GO" id="GO:0043139">
    <property type="term" value="F:5'-3' DNA helicase activity"/>
    <property type="evidence" value="ECO:0007669"/>
    <property type="project" value="UniProtKB-EC"/>
</dbReference>
<evidence type="ECO:0000256" key="6">
    <source>
        <dbReference type="ARBA" id="ARBA00023125"/>
    </source>
</evidence>
<dbReference type="GO" id="GO:0000723">
    <property type="term" value="P:telomere maintenance"/>
    <property type="evidence" value="ECO:0007669"/>
    <property type="project" value="InterPro"/>
</dbReference>
<dbReference type="Proteomes" id="UP000507470">
    <property type="component" value="Unassembled WGS sequence"/>
</dbReference>
<dbReference type="EC" id="5.6.2.3" evidence="9"/>
<protein>
    <recommendedName>
        <fullName evidence="9">ATP-dependent DNA helicase</fullName>
        <ecNumber evidence="9">5.6.2.3</ecNumber>
    </recommendedName>
</protein>
<evidence type="ECO:0000256" key="1">
    <source>
        <dbReference type="ARBA" id="ARBA00022741"/>
    </source>
</evidence>
<dbReference type="InterPro" id="IPR027417">
    <property type="entry name" value="P-loop_NTPase"/>
</dbReference>
<dbReference type="Pfam" id="PF21530">
    <property type="entry name" value="Pif1_2B_dom"/>
    <property type="match status" value="1"/>
</dbReference>
<dbReference type="AlphaFoldDB" id="A0A6J8BJ25"/>
<keyword evidence="8" id="KW-0413">Isomerase</keyword>
<dbReference type="GO" id="GO:0016787">
    <property type="term" value="F:hydrolase activity"/>
    <property type="evidence" value="ECO:0007669"/>
    <property type="project" value="UniProtKB-KW"/>
</dbReference>
<evidence type="ECO:0000259" key="11">
    <source>
        <dbReference type="Pfam" id="PF21530"/>
    </source>
</evidence>
<dbReference type="GO" id="GO:0005524">
    <property type="term" value="F:ATP binding"/>
    <property type="evidence" value="ECO:0007669"/>
    <property type="project" value="UniProtKB-KW"/>
</dbReference>
<comment type="cofactor">
    <cofactor evidence="9">
        <name>Mg(2+)</name>
        <dbReference type="ChEBI" id="CHEBI:18420"/>
    </cofactor>
</comment>
<dbReference type="SUPFAM" id="SSF52540">
    <property type="entry name" value="P-loop containing nucleoside triphosphate hydrolases"/>
    <property type="match status" value="1"/>
</dbReference>
<proteinExistence type="inferred from homology"/>
<keyword evidence="9" id="KW-0233">DNA recombination</keyword>
<evidence type="ECO:0000256" key="2">
    <source>
        <dbReference type="ARBA" id="ARBA00022763"/>
    </source>
</evidence>
<feature type="domain" description="DNA helicase Pif1-like DEAD-box helicase" evidence="10">
    <location>
        <begin position="3"/>
        <end position="159"/>
    </location>
</feature>
<accession>A0A6J8BJ25</accession>
<keyword evidence="3 9" id="KW-0378">Hydrolase</keyword>
<dbReference type="InterPro" id="IPR010285">
    <property type="entry name" value="DNA_helicase_pif1-like_DEAD"/>
</dbReference>
<dbReference type="InterPro" id="IPR049163">
    <property type="entry name" value="Pif1-like_2B_dom"/>
</dbReference>
<dbReference type="PANTHER" id="PTHR47642">
    <property type="entry name" value="ATP-DEPENDENT DNA HELICASE"/>
    <property type="match status" value="1"/>
</dbReference>
<keyword evidence="4 9" id="KW-0347">Helicase</keyword>
<evidence type="ECO:0000259" key="10">
    <source>
        <dbReference type="Pfam" id="PF05970"/>
    </source>
</evidence>
<evidence type="ECO:0000256" key="8">
    <source>
        <dbReference type="ARBA" id="ARBA00023235"/>
    </source>
</evidence>
<dbReference type="Gene3D" id="2.30.30.940">
    <property type="match status" value="1"/>
</dbReference>
<comment type="catalytic activity">
    <reaction evidence="9">
        <text>ATP + H2O = ADP + phosphate + H(+)</text>
        <dbReference type="Rhea" id="RHEA:13065"/>
        <dbReference type="ChEBI" id="CHEBI:15377"/>
        <dbReference type="ChEBI" id="CHEBI:15378"/>
        <dbReference type="ChEBI" id="CHEBI:30616"/>
        <dbReference type="ChEBI" id="CHEBI:43474"/>
        <dbReference type="ChEBI" id="CHEBI:456216"/>
        <dbReference type="EC" id="5.6.2.3"/>
    </reaction>
</comment>
<comment type="similarity">
    <text evidence="9">Belongs to the helicase family.</text>
</comment>
<dbReference type="EMBL" id="CACVKT020003432">
    <property type="protein sequence ID" value="CAC5383693.1"/>
    <property type="molecule type" value="Genomic_DNA"/>
</dbReference>
<evidence type="ECO:0000256" key="5">
    <source>
        <dbReference type="ARBA" id="ARBA00022840"/>
    </source>
</evidence>
<dbReference type="InterPro" id="IPR051055">
    <property type="entry name" value="PIF1_helicase"/>
</dbReference>
<evidence type="ECO:0000256" key="7">
    <source>
        <dbReference type="ARBA" id="ARBA00023204"/>
    </source>
</evidence>
<evidence type="ECO:0000313" key="12">
    <source>
        <dbReference type="EMBL" id="CAC5383693.1"/>
    </source>
</evidence>
<evidence type="ECO:0000256" key="9">
    <source>
        <dbReference type="RuleBase" id="RU363044"/>
    </source>
</evidence>
<evidence type="ECO:0000313" key="13">
    <source>
        <dbReference type="Proteomes" id="UP000507470"/>
    </source>
</evidence>
<evidence type="ECO:0000256" key="3">
    <source>
        <dbReference type="ARBA" id="ARBA00022801"/>
    </source>
</evidence>
<dbReference type="GO" id="GO:0006310">
    <property type="term" value="P:DNA recombination"/>
    <property type="evidence" value="ECO:0007669"/>
    <property type="project" value="UniProtKB-KW"/>
</dbReference>
<dbReference type="CDD" id="cd18809">
    <property type="entry name" value="SF1_C_RecD"/>
    <property type="match status" value="1"/>
</dbReference>
<dbReference type="OrthoDB" id="10050764at2759"/>
<keyword evidence="1 9" id="KW-0547">Nucleotide-binding</keyword>
<keyword evidence="7 9" id="KW-0234">DNA repair</keyword>
<dbReference type="Gene3D" id="3.40.50.300">
    <property type="entry name" value="P-loop containing nucleotide triphosphate hydrolases"/>
    <property type="match status" value="1"/>
</dbReference>
<dbReference type="GO" id="GO:0006281">
    <property type="term" value="P:DNA repair"/>
    <property type="evidence" value="ECO:0007669"/>
    <property type="project" value="UniProtKB-KW"/>
</dbReference>
<sequence length="387" mass="43845">MERQIIHELKSLKKVAVTSTTGVASYQLGVGATTLHHWSGVKDGRMTTDELKQTFASDEQFHDARQRILSTETLIIDEVGMLSQLMFEKVELVCRIVKNPHLYFGGLQVIASGDFKQLPPVPNYRYSDTGEYSFSSEAFSTMFPHHFNIKMVVRQYEQKLVEAVNQLCNGSPSAETEEFLKSLDRPLPNVNEHDDHNIKYLFGTNFNTEYMNIEKLEENIQGAATYFKSVDSGKTSLLRDCGEWRILTLKVSAPVMLIRNLSQGLYNGCIGKVFSIDEDKVVVNFEGRLVEVQRTTFEVYDPSAKKVLATRVQLPLRLAYAMTVHRAQGQSLPLVEVDCYSFFSPGQMGVAIGRAMTIQGLRVVNYNSKAAKLKHNEYVYNFYDQES</sequence>
<keyword evidence="5 9" id="KW-0067">ATP-binding</keyword>
<keyword evidence="13" id="KW-1185">Reference proteome</keyword>